<dbReference type="SFLD" id="SFLDG01129">
    <property type="entry name" value="C1.5:_HAD__Beta-PGM__Phosphata"/>
    <property type="match status" value="1"/>
</dbReference>
<evidence type="ECO:0000313" key="2">
    <source>
        <dbReference type="Proteomes" id="UP000316473"/>
    </source>
</evidence>
<gene>
    <name evidence="1" type="ORF">Nstercoris_01424</name>
</gene>
<dbReference type="SFLD" id="SFLDG01135">
    <property type="entry name" value="C1.5.6:_HAD__Beta-PGM__Phospha"/>
    <property type="match status" value="1"/>
</dbReference>
<dbReference type="SFLD" id="SFLDS00003">
    <property type="entry name" value="Haloacid_Dehalogenase"/>
    <property type="match status" value="1"/>
</dbReference>
<dbReference type="GO" id="GO:0016787">
    <property type="term" value="F:hydrolase activity"/>
    <property type="evidence" value="ECO:0007669"/>
    <property type="project" value="InterPro"/>
</dbReference>
<sequence>MPLSAVIFDVDGTLAETERDGHRVAFNYAFKQFQLDWQWDVKLYGSLLHVSGGKERIHFYLKNYAPALLNRNNPDEWIAQIHQVKTEYFLNLLKKGKIALRPGVNRLLNQLRKRNIRIAIATTTTYENVTTLLQYALGSDALAQFDVIGAGDIVSRKKPAADIYHWVLNQLGLSAQDCIAIEDSENGLIAASTAGIKTIITPSEYTQQQNFAKADLVLSNLENVVPLHNKPFNIQTLIDLQQKTL</sequence>
<dbReference type="EMBL" id="AP019755">
    <property type="protein sequence ID" value="BBL35162.1"/>
    <property type="molecule type" value="Genomic_DNA"/>
</dbReference>
<name>A0A4Y1YLZ7_9PROT</name>
<dbReference type="InterPro" id="IPR023198">
    <property type="entry name" value="PGP-like_dom2"/>
</dbReference>
<proteinExistence type="predicted"/>
<dbReference type="PRINTS" id="PR00413">
    <property type="entry name" value="HADHALOGNASE"/>
</dbReference>
<dbReference type="PANTHER" id="PTHR42896">
    <property type="entry name" value="XYLULOSE-1,5-BISPHOSPHATE (XUBP) PHOSPHATASE"/>
    <property type="match status" value="1"/>
</dbReference>
<dbReference type="PANTHER" id="PTHR42896:SF2">
    <property type="entry name" value="CBBY-LIKE PROTEIN"/>
    <property type="match status" value="1"/>
</dbReference>
<reference evidence="1 2" key="1">
    <citation type="submission" date="2019-06" db="EMBL/GenBank/DDBJ databases">
        <title>Nitrosomonas stercoris KYUHI-S whole genome shotgun sequence.</title>
        <authorList>
            <person name="Nakagawa T."/>
            <person name="Tsuchiya Y."/>
            <person name="Takahashi R."/>
        </authorList>
    </citation>
    <scope>NUCLEOTIDE SEQUENCE [LARGE SCALE GENOMIC DNA]</scope>
    <source>
        <strain evidence="1 2">KYUHI-S</strain>
    </source>
</reference>
<dbReference type="Gene3D" id="3.40.50.1000">
    <property type="entry name" value="HAD superfamily/HAD-like"/>
    <property type="match status" value="1"/>
</dbReference>
<dbReference type="SUPFAM" id="SSF56784">
    <property type="entry name" value="HAD-like"/>
    <property type="match status" value="1"/>
</dbReference>
<dbReference type="AlphaFoldDB" id="A0A4Y1YLZ7"/>
<dbReference type="InterPro" id="IPR023214">
    <property type="entry name" value="HAD_sf"/>
</dbReference>
<dbReference type="InterPro" id="IPR044999">
    <property type="entry name" value="CbbY-like"/>
</dbReference>
<dbReference type="Pfam" id="PF00702">
    <property type="entry name" value="Hydrolase"/>
    <property type="match status" value="1"/>
</dbReference>
<dbReference type="NCBIfam" id="TIGR01509">
    <property type="entry name" value="HAD-SF-IA-v3"/>
    <property type="match status" value="1"/>
</dbReference>
<organism evidence="1 2">
    <name type="scientific">Nitrosomonas stercoris</name>
    <dbReference type="NCBI Taxonomy" id="1444684"/>
    <lineage>
        <taxon>Bacteria</taxon>
        <taxon>Pseudomonadati</taxon>
        <taxon>Pseudomonadota</taxon>
        <taxon>Betaproteobacteria</taxon>
        <taxon>Nitrosomonadales</taxon>
        <taxon>Nitrosomonadaceae</taxon>
        <taxon>Nitrosomonas</taxon>
    </lineage>
</organism>
<keyword evidence="2" id="KW-1185">Reference proteome</keyword>
<accession>A0A4Y1YLZ7</accession>
<dbReference type="SFLD" id="SFLDF00035">
    <property type="entry name" value="phosphoglycolate_phosphatase"/>
    <property type="match status" value="1"/>
</dbReference>
<protein>
    <submittedName>
        <fullName evidence="1">Protein CbbY</fullName>
    </submittedName>
</protein>
<dbReference type="InterPro" id="IPR006439">
    <property type="entry name" value="HAD-SF_hydro_IA"/>
</dbReference>
<dbReference type="Gene3D" id="1.10.150.240">
    <property type="entry name" value="Putative phosphatase, domain 2"/>
    <property type="match status" value="1"/>
</dbReference>
<dbReference type="InterPro" id="IPR036412">
    <property type="entry name" value="HAD-like_sf"/>
</dbReference>
<dbReference type="KEGG" id="nst:Nstercoris_01424"/>
<evidence type="ECO:0000313" key="1">
    <source>
        <dbReference type="EMBL" id="BBL35162.1"/>
    </source>
</evidence>
<dbReference type="Proteomes" id="UP000316473">
    <property type="component" value="Chromosome"/>
</dbReference>